<evidence type="ECO:0000313" key="2">
    <source>
        <dbReference type="RefSeq" id="XP_073898930.1"/>
    </source>
</evidence>
<accession>A0AC58K1X6</accession>
<gene>
    <name evidence="2" type="primary">LOC141411326</name>
</gene>
<keyword evidence="1" id="KW-1185">Reference proteome</keyword>
<organism evidence="1 2">
    <name type="scientific">Castor canadensis</name>
    <name type="common">American beaver</name>
    <dbReference type="NCBI Taxonomy" id="51338"/>
    <lineage>
        <taxon>Eukaryota</taxon>
        <taxon>Metazoa</taxon>
        <taxon>Chordata</taxon>
        <taxon>Craniata</taxon>
        <taxon>Vertebrata</taxon>
        <taxon>Euteleostomi</taxon>
        <taxon>Mammalia</taxon>
        <taxon>Eutheria</taxon>
        <taxon>Euarchontoglires</taxon>
        <taxon>Glires</taxon>
        <taxon>Rodentia</taxon>
        <taxon>Castorimorpha</taxon>
        <taxon>Castoridae</taxon>
        <taxon>Castor</taxon>
    </lineage>
</organism>
<proteinExistence type="predicted"/>
<dbReference type="RefSeq" id="XP_073898930.1">
    <property type="nucleotide sequence ID" value="XM_074042829.1"/>
</dbReference>
<protein>
    <submittedName>
        <fullName evidence="2">Uncharacterized protein</fullName>
    </submittedName>
</protein>
<sequence>MCPPGHSCPPGSQEPWPCSPGQYQDKPGQSFCKMCPAGKSCPFVIQEQGARPMGPVDCPAGYYCPLGTQSPTQHPCPGGTFREKPGARSIKDCRPCPAGQFCADSGAGKRLPDGLCSTGYYCPPGQTSATPMSFRCPQGFYCPEGSPQPRAYENGTFQPQEAQSSCEPCPVGFYCKASITGMFCSLEGLPQPSGLCHSGHYCTGGAISPTPIKHKAGNSGPLLPTQVWVGSGTPSWSGTLFPARVATP</sequence>
<reference evidence="2" key="1">
    <citation type="submission" date="2025-08" db="UniProtKB">
        <authorList>
            <consortium name="RefSeq"/>
        </authorList>
    </citation>
    <scope>IDENTIFICATION</scope>
</reference>
<name>A0AC58K1X6_CASCN</name>
<evidence type="ECO:0000313" key="1">
    <source>
        <dbReference type="Proteomes" id="UP001732720"/>
    </source>
</evidence>
<dbReference type="Proteomes" id="UP001732720">
    <property type="component" value="Chromosome 10"/>
</dbReference>